<reference evidence="2" key="1">
    <citation type="submission" date="2016-03" db="EMBL/GenBank/DDBJ databases">
        <authorList>
            <person name="Ploux O."/>
        </authorList>
    </citation>
    <scope>NUCLEOTIDE SEQUENCE</scope>
    <source>
        <strain evidence="2">UC10</strain>
    </source>
</reference>
<accession>A0A1Y5P5F5</accession>
<dbReference type="GO" id="GO:0003677">
    <property type="term" value="F:DNA binding"/>
    <property type="evidence" value="ECO:0007669"/>
    <property type="project" value="InterPro"/>
</dbReference>
<proteinExistence type="predicted"/>
<evidence type="ECO:0000313" key="2">
    <source>
        <dbReference type="EMBL" id="SBS73912.1"/>
    </source>
</evidence>
<dbReference type="InterPro" id="IPR001387">
    <property type="entry name" value="Cro/C1-type_HTH"/>
</dbReference>
<dbReference type="EMBL" id="FLQS01000010">
    <property type="protein sequence ID" value="SBS73912.1"/>
    <property type="molecule type" value="Genomic_DNA"/>
</dbReference>
<evidence type="ECO:0000259" key="1">
    <source>
        <dbReference type="PROSITE" id="PS50943"/>
    </source>
</evidence>
<dbReference type="AlphaFoldDB" id="A0A1Y5P5F5"/>
<dbReference type="SUPFAM" id="SSF47413">
    <property type="entry name" value="lambda repressor-like DNA-binding domains"/>
    <property type="match status" value="1"/>
</dbReference>
<protein>
    <recommendedName>
        <fullName evidence="1">HTH cro/C1-type domain-containing protein</fullName>
    </recommendedName>
</protein>
<dbReference type="Gene3D" id="1.10.260.40">
    <property type="entry name" value="lambda repressor-like DNA-binding domains"/>
    <property type="match status" value="1"/>
</dbReference>
<name>A0A1Y5P5F5_9MYCO</name>
<organism evidence="2">
    <name type="scientific">uncultured Mycobacterium sp</name>
    <dbReference type="NCBI Taxonomy" id="171292"/>
    <lineage>
        <taxon>Bacteria</taxon>
        <taxon>Bacillati</taxon>
        <taxon>Actinomycetota</taxon>
        <taxon>Actinomycetes</taxon>
        <taxon>Mycobacteriales</taxon>
        <taxon>Mycobacteriaceae</taxon>
        <taxon>Mycobacterium</taxon>
        <taxon>environmental samples</taxon>
    </lineage>
</organism>
<dbReference type="SMART" id="SM00530">
    <property type="entry name" value="HTH_XRE"/>
    <property type="match status" value="1"/>
</dbReference>
<sequence length="73" mass="8274">MSKLRCGTRVRQRREELGLSRERLAFQAQVSTSLVTRLELDNRLPNTLALLRIAKIIDLPIDELLADEVEASA</sequence>
<dbReference type="InterPro" id="IPR010982">
    <property type="entry name" value="Lambda_DNA-bd_dom_sf"/>
</dbReference>
<feature type="domain" description="HTH cro/C1-type" evidence="1">
    <location>
        <begin position="10"/>
        <end position="64"/>
    </location>
</feature>
<dbReference type="CDD" id="cd00093">
    <property type="entry name" value="HTH_XRE"/>
    <property type="match status" value="1"/>
</dbReference>
<dbReference type="Pfam" id="PF01381">
    <property type="entry name" value="HTH_3"/>
    <property type="match status" value="1"/>
</dbReference>
<dbReference type="PROSITE" id="PS50943">
    <property type="entry name" value="HTH_CROC1"/>
    <property type="match status" value="1"/>
</dbReference>
<gene>
    <name evidence="2" type="ORF">MHPYR_180118</name>
</gene>